<accession>A0A1S3BP24</accession>
<dbReference type="RefSeq" id="XP_008450053.2">
    <property type="nucleotide sequence ID" value="XM_008451831.3"/>
</dbReference>
<keyword evidence="3" id="KW-0238">DNA-binding</keyword>
<dbReference type="InterPro" id="IPR015495">
    <property type="entry name" value="Myb_TF_plants"/>
</dbReference>
<dbReference type="GeneID" id="103491760"/>
<evidence type="ECO:0000313" key="7">
    <source>
        <dbReference type="Proteomes" id="UP001652600"/>
    </source>
</evidence>
<feature type="domain" description="HTH myb-type" evidence="6">
    <location>
        <begin position="105"/>
        <end position="159"/>
    </location>
</feature>
<evidence type="ECO:0000256" key="3">
    <source>
        <dbReference type="ARBA" id="ARBA00023125"/>
    </source>
</evidence>
<dbReference type="PANTHER" id="PTHR47994:SF5">
    <property type="entry name" value="F14D16.11-RELATED"/>
    <property type="match status" value="1"/>
</dbReference>
<evidence type="ECO:0000259" key="5">
    <source>
        <dbReference type="PROSITE" id="PS50090"/>
    </source>
</evidence>
<keyword evidence="7" id="KW-1185">Reference proteome</keyword>
<comment type="subcellular location">
    <subcellularLocation>
        <location evidence="1">Nucleus</location>
    </subcellularLocation>
</comment>
<evidence type="ECO:0000259" key="6">
    <source>
        <dbReference type="PROSITE" id="PS51294"/>
    </source>
</evidence>
<dbReference type="PROSITE" id="PS51294">
    <property type="entry name" value="HTH_MYB"/>
    <property type="match status" value="2"/>
</dbReference>
<dbReference type="GO" id="GO:0046394">
    <property type="term" value="P:carboxylic acid biosynthetic process"/>
    <property type="evidence" value="ECO:0007669"/>
    <property type="project" value="UniProtKB-ARBA"/>
</dbReference>
<sequence>MLKDVHRIWIAKWGFLSESYRFFIDPFLCSAAYSNVVSHQDRDMVRQPCCDKVGLKRGPWTVEEDHKLMNFILNNGIHCWRLVPKLAGLLRCGKSCRLRWINYLRPDLKRGAFTEMEENQIIHLHSLLGNRWSKIAAHFPGRTDNEIKNHWNTRIKKRLKQLGLDPLTHEKLSEKTDRLKEQLFIASNSLRKQKTIMPNFDFETKEIIPISSHMLSSDGSSNLLCKGIGYEMWTGQLESNSNASFSLEYCSSMNESLSIIKQNSVQFDSLDSLPSWDDGVPKFNQLEKDDIYSLGNGGGYYVDTFSH</sequence>
<keyword evidence="4" id="KW-0539">Nucleus</keyword>
<name>A0A1S3BP24_CUCME</name>
<dbReference type="Proteomes" id="UP001652600">
    <property type="component" value="Chromosome 6"/>
</dbReference>
<protein>
    <submittedName>
        <fullName evidence="8">Myb-related protein 315</fullName>
    </submittedName>
</protein>
<keyword evidence="2" id="KW-0677">Repeat</keyword>
<dbReference type="Pfam" id="PF00249">
    <property type="entry name" value="Myb_DNA-binding"/>
    <property type="match status" value="2"/>
</dbReference>
<dbReference type="SUPFAM" id="SSF46689">
    <property type="entry name" value="Homeodomain-like"/>
    <property type="match status" value="1"/>
</dbReference>
<dbReference type="CDD" id="cd00167">
    <property type="entry name" value="SANT"/>
    <property type="match status" value="2"/>
</dbReference>
<dbReference type="Gene3D" id="1.10.10.60">
    <property type="entry name" value="Homeodomain-like"/>
    <property type="match status" value="2"/>
</dbReference>
<feature type="domain" description="Myb-like" evidence="5">
    <location>
        <begin position="105"/>
        <end position="155"/>
    </location>
</feature>
<dbReference type="AlphaFoldDB" id="A0A1S3BP24"/>
<dbReference type="InterPro" id="IPR001005">
    <property type="entry name" value="SANT/Myb"/>
</dbReference>
<dbReference type="GO" id="GO:0006355">
    <property type="term" value="P:regulation of DNA-templated transcription"/>
    <property type="evidence" value="ECO:0007669"/>
    <property type="project" value="UniProtKB-ARBA"/>
</dbReference>
<dbReference type="SMART" id="SM00717">
    <property type="entry name" value="SANT"/>
    <property type="match status" value="2"/>
</dbReference>
<reference evidence="8" key="1">
    <citation type="submission" date="2025-08" db="UniProtKB">
        <authorList>
            <consortium name="RefSeq"/>
        </authorList>
    </citation>
    <scope>IDENTIFICATION</scope>
    <source>
        <tissue evidence="8">Stem</tissue>
    </source>
</reference>
<evidence type="ECO:0000256" key="1">
    <source>
        <dbReference type="ARBA" id="ARBA00004123"/>
    </source>
</evidence>
<dbReference type="PANTHER" id="PTHR47994">
    <property type="entry name" value="F14D16.11-RELATED"/>
    <property type="match status" value="1"/>
</dbReference>
<feature type="domain" description="Myb-like" evidence="5">
    <location>
        <begin position="52"/>
        <end position="104"/>
    </location>
</feature>
<evidence type="ECO:0000256" key="2">
    <source>
        <dbReference type="ARBA" id="ARBA00022737"/>
    </source>
</evidence>
<organism evidence="7 8">
    <name type="scientific">Cucumis melo</name>
    <name type="common">Muskmelon</name>
    <dbReference type="NCBI Taxonomy" id="3656"/>
    <lineage>
        <taxon>Eukaryota</taxon>
        <taxon>Viridiplantae</taxon>
        <taxon>Streptophyta</taxon>
        <taxon>Embryophyta</taxon>
        <taxon>Tracheophyta</taxon>
        <taxon>Spermatophyta</taxon>
        <taxon>Magnoliopsida</taxon>
        <taxon>eudicotyledons</taxon>
        <taxon>Gunneridae</taxon>
        <taxon>Pentapetalae</taxon>
        <taxon>rosids</taxon>
        <taxon>fabids</taxon>
        <taxon>Cucurbitales</taxon>
        <taxon>Cucurbitaceae</taxon>
        <taxon>Benincaseae</taxon>
        <taxon>Cucumis</taxon>
    </lineage>
</organism>
<proteinExistence type="predicted"/>
<dbReference type="InterPro" id="IPR009057">
    <property type="entry name" value="Homeodomain-like_sf"/>
</dbReference>
<gene>
    <name evidence="8" type="primary">LOC103491760</name>
</gene>
<evidence type="ECO:0000256" key="4">
    <source>
        <dbReference type="ARBA" id="ARBA00023242"/>
    </source>
</evidence>
<dbReference type="GO" id="GO:0005634">
    <property type="term" value="C:nucleus"/>
    <property type="evidence" value="ECO:0007669"/>
    <property type="project" value="UniProtKB-SubCell"/>
</dbReference>
<evidence type="ECO:0000313" key="8">
    <source>
        <dbReference type="RefSeq" id="XP_008450053.2"/>
    </source>
</evidence>
<dbReference type="eggNOG" id="KOG0048">
    <property type="taxonomic scope" value="Eukaryota"/>
</dbReference>
<feature type="domain" description="HTH myb-type" evidence="6">
    <location>
        <begin position="52"/>
        <end position="104"/>
    </location>
</feature>
<dbReference type="PROSITE" id="PS50090">
    <property type="entry name" value="MYB_LIKE"/>
    <property type="match status" value="2"/>
</dbReference>
<dbReference type="InParanoid" id="A0A1S3BP24"/>
<dbReference type="InterPro" id="IPR017930">
    <property type="entry name" value="Myb_dom"/>
</dbReference>
<dbReference type="GO" id="GO:0000976">
    <property type="term" value="F:transcription cis-regulatory region binding"/>
    <property type="evidence" value="ECO:0007669"/>
    <property type="project" value="UniProtKB-ARBA"/>
</dbReference>
<dbReference type="KEGG" id="cmo:103491760"/>